<reference evidence="2" key="2">
    <citation type="submission" date="2020-11" db="EMBL/GenBank/DDBJ databases">
        <authorList>
            <person name="McCartney M.A."/>
            <person name="Auch B."/>
            <person name="Kono T."/>
            <person name="Mallez S."/>
            <person name="Becker A."/>
            <person name="Gohl D.M."/>
            <person name="Silverstein K.A.T."/>
            <person name="Koren S."/>
            <person name="Bechman K.B."/>
            <person name="Herman A."/>
            <person name="Abrahante J.E."/>
            <person name="Garbe J."/>
        </authorList>
    </citation>
    <scope>NUCLEOTIDE SEQUENCE</scope>
    <source>
        <strain evidence="2">Duluth1</strain>
        <tissue evidence="2">Whole animal</tissue>
    </source>
</reference>
<dbReference type="Proteomes" id="UP000828390">
    <property type="component" value="Unassembled WGS sequence"/>
</dbReference>
<accession>A0A9D4FIR0</accession>
<evidence type="ECO:0000313" key="3">
    <source>
        <dbReference type="Proteomes" id="UP000828390"/>
    </source>
</evidence>
<feature type="compositionally biased region" description="Polar residues" evidence="1">
    <location>
        <begin position="60"/>
        <end position="69"/>
    </location>
</feature>
<dbReference type="AlphaFoldDB" id="A0A9D4FIR0"/>
<comment type="caution">
    <text evidence="2">The sequence shown here is derived from an EMBL/GenBank/DDBJ whole genome shotgun (WGS) entry which is preliminary data.</text>
</comment>
<organism evidence="2 3">
    <name type="scientific">Dreissena polymorpha</name>
    <name type="common">Zebra mussel</name>
    <name type="synonym">Mytilus polymorpha</name>
    <dbReference type="NCBI Taxonomy" id="45954"/>
    <lineage>
        <taxon>Eukaryota</taxon>
        <taxon>Metazoa</taxon>
        <taxon>Spiralia</taxon>
        <taxon>Lophotrochozoa</taxon>
        <taxon>Mollusca</taxon>
        <taxon>Bivalvia</taxon>
        <taxon>Autobranchia</taxon>
        <taxon>Heteroconchia</taxon>
        <taxon>Euheterodonta</taxon>
        <taxon>Imparidentia</taxon>
        <taxon>Neoheterodontei</taxon>
        <taxon>Myida</taxon>
        <taxon>Dreissenoidea</taxon>
        <taxon>Dreissenidae</taxon>
        <taxon>Dreissena</taxon>
    </lineage>
</organism>
<dbReference type="EMBL" id="JAIWYP010000007">
    <property type="protein sequence ID" value="KAH3799598.1"/>
    <property type="molecule type" value="Genomic_DNA"/>
</dbReference>
<name>A0A9D4FIR0_DREPO</name>
<sequence>MMRSKVAGAFTKPNDINVNGYNTIVVVKTVISLSFSSIATCQYPQLRSNEEKKREPERASMQSSTRDRG</sequence>
<evidence type="ECO:0000313" key="2">
    <source>
        <dbReference type="EMBL" id="KAH3799598.1"/>
    </source>
</evidence>
<protein>
    <submittedName>
        <fullName evidence="2">Uncharacterized protein</fullName>
    </submittedName>
</protein>
<feature type="region of interest" description="Disordered" evidence="1">
    <location>
        <begin position="44"/>
        <end position="69"/>
    </location>
</feature>
<evidence type="ECO:0000256" key="1">
    <source>
        <dbReference type="SAM" id="MobiDB-lite"/>
    </source>
</evidence>
<reference evidence="2" key="1">
    <citation type="journal article" date="2019" name="bioRxiv">
        <title>The Genome of the Zebra Mussel, Dreissena polymorpha: A Resource for Invasive Species Research.</title>
        <authorList>
            <person name="McCartney M.A."/>
            <person name="Auch B."/>
            <person name="Kono T."/>
            <person name="Mallez S."/>
            <person name="Zhang Y."/>
            <person name="Obille A."/>
            <person name="Becker A."/>
            <person name="Abrahante J.E."/>
            <person name="Garbe J."/>
            <person name="Badalamenti J.P."/>
            <person name="Herman A."/>
            <person name="Mangelson H."/>
            <person name="Liachko I."/>
            <person name="Sullivan S."/>
            <person name="Sone E.D."/>
            <person name="Koren S."/>
            <person name="Silverstein K.A.T."/>
            <person name="Beckman K.B."/>
            <person name="Gohl D.M."/>
        </authorList>
    </citation>
    <scope>NUCLEOTIDE SEQUENCE</scope>
    <source>
        <strain evidence="2">Duluth1</strain>
        <tissue evidence="2">Whole animal</tissue>
    </source>
</reference>
<gene>
    <name evidence="2" type="ORF">DPMN_153209</name>
</gene>
<feature type="compositionally biased region" description="Basic and acidic residues" evidence="1">
    <location>
        <begin position="48"/>
        <end position="58"/>
    </location>
</feature>
<keyword evidence="3" id="KW-1185">Reference proteome</keyword>
<proteinExistence type="predicted"/>